<dbReference type="EMBL" id="MUKV01000010">
    <property type="protein sequence ID" value="OQS40796.1"/>
    <property type="molecule type" value="Genomic_DNA"/>
</dbReference>
<dbReference type="GO" id="GO:0016020">
    <property type="term" value="C:membrane"/>
    <property type="evidence" value="ECO:0007669"/>
    <property type="project" value="UniProtKB-SubCell"/>
</dbReference>
<evidence type="ECO:0000313" key="7">
    <source>
        <dbReference type="Proteomes" id="UP000192721"/>
    </source>
</evidence>
<feature type="transmembrane region" description="Helical" evidence="5">
    <location>
        <begin position="156"/>
        <end position="176"/>
    </location>
</feature>
<evidence type="ECO:0000256" key="4">
    <source>
        <dbReference type="ARBA" id="ARBA00023136"/>
    </source>
</evidence>
<dbReference type="PANTHER" id="PTHR30249">
    <property type="entry name" value="PUTATIVE SEROTONIN TRANSPORTER"/>
    <property type="match status" value="1"/>
</dbReference>
<dbReference type="Proteomes" id="UP000192721">
    <property type="component" value="Unassembled WGS sequence"/>
</dbReference>
<organism evidence="6 7">
    <name type="scientific">Chromobacterium haemolyticum</name>
    <dbReference type="NCBI Taxonomy" id="394935"/>
    <lineage>
        <taxon>Bacteria</taxon>
        <taxon>Pseudomonadati</taxon>
        <taxon>Pseudomonadota</taxon>
        <taxon>Betaproteobacteria</taxon>
        <taxon>Neisseriales</taxon>
        <taxon>Chromobacteriaceae</taxon>
        <taxon>Chromobacterium</taxon>
    </lineage>
</organism>
<keyword evidence="2 5" id="KW-0812">Transmembrane</keyword>
<evidence type="ECO:0000256" key="5">
    <source>
        <dbReference type="SAM" id="Phobius"/>
    </source>
</evidence>
<evidence type="ECO:0000256" key="2">
    <source>
        <dbReference type="ARBA" id="ARBA00022692"/>
    </source>
</evidence>
<feature type="transmembrane region" description="Helical" evidence="5">
    <location>
        <begin position="39"/>
        <end position="57"/>
    </location>
</feature>
<feature type="transmembrane region" description="Helical" evidence="5">
    <location>
        <begin position="185"/>
        <end position="204"/>
    </location>
</feature>
<feature type="transmembrane region" description="Helical" evidence="5">
    <location>
        <begin position="210"/>
        <end position="236"/>
    </location>
</feature>
<evidence type="ECO:0008006" key="8">
    <source>
        <dbReference type="Google" id="ProtNLM"/>
    </source>
</evidence>
<feature type="transmembrane region" description="Helical" evidence="5">
    <location>
        <begin position="15"/>
        <end position="32"/>
    </location>
</feature>
<comment type="subcellular location">
    <subcellularLocation>
        <location evidence="1">Membrane</location>
        <topology evidence="1">Multi-pass membrane protein</topology>
    </subcellularLocation>
</comment>
<dbReference type="RefSeq" id="WP_081555439.1">
    <property type="nucleotide sequence ID" value="NZ_MUKV01000010.1"/>
</dbReference>
<sequence length="238" mass="24827">MISADVLSALRESPLTGGFVTLLAYRLALAFNRRCRGHPLSNPVLIGVLLVLGWLVLTRTDYRQYMQGAQWIQMLLGPATVALAVPLYGNLSRLKRAAWPLALSIALGGVTGVVSAVGLGWLFGLPHEVLLSLSTRAVTTPIAMSVSQSIGGVPELAAMCVILSGIFGAVAARPLFNGLRLRNDMALGVATGISAHGIGTARVFQLSETAGAFAGLAMGLNGVFTALLVPVLLALFPL</sequence>
<feature type="transmembrane region" description="Helical" evidence="5">
    <location>
        <begin position="101"/>
        <end position="123"/>
    </location>
</feature>
<evidence type="ECO:0000256" key="3">
    <source>
        <dbReference type="ARBA" id="ARBA00022989"/>
    </source>
</evidence>
<comment type="caution">
    <text evidence="6">The sequence shown here is derived from an EMBL/GenBank/DDBJ whole genome shotgun (WGS) entry which is preliminary data.</text>
</comment>
<evidence type="ECO:0000313" key="6">
    <source>
        <dbReference type="EMBL" id="OQS40796.1"/>
    </source>
</evidence>
<keyword evidence="4 5" id="KW-0472">Membrane</keyword>
<proteinExistence type="predicted"/>
<dbReference type="Pfam" id="PF04172">
    <property type="entry name" value="LrgB"/>
    <property type="match status" value="1"/>
</dbReference>
<dbReference type="InterPro" id="IPR007300">
    <property type="entry name" value="CidB/LrgB"/>
</dbReference>
<keyword evidence="3 5" id="KW-1133">Transmembrane helix</keyword>
<accession>A0A1W0D198</accession>
<evidence type="ECO:0000256" key="1">
    <source>
        <dbReference type="ARBA" id="ARBA00004141"/>
    </source>
</evidence>
<feature type="transmembrane region" description="Helical" evidence="5">
    <location>
        <begin position="69"/>
        <end position="89"/>
    </location>
</feature>
<name>A0A1W0D198_9NEIS</name>
<dbReference type="AlphaFoldDB" id="A0A1W0D198"/>
<protein>
    <recommendedName>
        <fullName evidence="8">LrgB family protein</fullName>
    </recommendedName>
</protein>
<reference evidence="6 7" key="1">
    <citation type="submission" date="2017-02" db="EMBL/GenBank/DDBJ databases">
        <title>Chromobacterium haemolyticum H5244.</title>
        <authorList>
            <person name="Gulvik C.A."/>
        </authorList>
    </citation>
    <scope>NUCLEOTIDE SEQUENCE [LARGE SCALE GENOMIC DNA]</scope>
    <source>
        <strain evidence="6 7">H5244</strain>
    </source>
</reference>
<dbReference type="PANTHER" id="PTHR30249:SF0">
    <property type="entry name" value="PLASTIDAL GLYCOLATE_GLYCERATE TRANSLOCATOR 1, CHLOROPLASTIC"/>
    <property type="match status" value="1"/>
</dbReference>
<gene>
    <name evidence="6" type="ORF">B0T45_10495</name>
</gene>